<dbReference type="AlphaFoldDB" id="A0A4Y9YW70"/>
<dbReference type="OrthoDB" id="3258555at2759"/>
<dbReference type="SUPFAM" id="SSF52047">
    <property type="entry name" value="RNI-like"/>
    <property type="match status" value="1"/>
</dbReference>
<evidence type="ECO:0000313" key="3">
    <source>
        <dbReference type="Proteomes" id="UP000298327"/>
    </source>
</evidence>
<feature type="compositionally biased region" description="Low complexity" evidence="1">
    <location>
        <begin position="464"/>
        <end position="474"/>
    </location>
</feature>
<proteinExistence type="predicted"/>
<dbReference type="Gene3D" id="3.80.10.10">
    <property type="entry name" value="Ribonuclease Inhibitor"/>
    <property type="match status" value="1"/>
</dbReference>
<organism evidence="2 3">
    <name type="scientific">Dentipellis fragilis</name>
    <dbReference type="NCBI Taxonomy" id="205917"/>
    <lineage>
        <taxon>Eukaryota</taxon>
        <taxon>Fungi</taxon>
        <taxon>Dikarya</taxon>
        <taxon>Basidiomycota</taxon>
        <taxon>Agaricomycotina</taxon>
        <taxon>Agaricomycetes</taxon>
        <taxon>Russulales</taxon>
        <taxon>Hericiaceae</taxon>
        <taxon>Dentipellis</taxon>
    </lineage>
</organism>
<feature type="compositionally biased region" description="Acidic residues" evidence="1">
    <location>
        <begin position="475"/>
        <end position="486"/>
    </location>
</feature>
<dbReference type="EMBL" id="SEOQ01000289">
    <property type="protein sequence ID" value="TFY65978.1"/>
    <property type="molecule type" value="Genomic_DNA"/>
</dbReference>
<gene>
    <name evidence="2" type="ORF">EVG20_g5110</name>
</gene>
<feature type="region of interest" description="Disordered" evidence="1">
    <location>
        <begin position="1"/>
        <end position="34"/>
    </location>
</feature>
<feature type="region of interest" description="Disordered" evidence="1">
    <location>
        <begin position="464"/>
        <end position="486"/>
    </location>
</feature>
<dbReference type="Proteomes" id="UP000298327">
    <property type="component" value="Unassembled WGS sequence"/>
</dbReference>
<dbReference type="InterPro" id="IPR032675">
    <property type="entry name" value="LRR_dom_sf"/>
</dbReference>
<keyword evidence="3" id="KW-1185">Reference proteome</keyword>
<sequence length="519" mass="58016">MQEFDSDDTTSTGSAVSVEDVDEPPLLESQGTQGPPSIFNRLPAETLLYIFSFAACRPMISFHPFLRWTADVSWREYAGVGSSLALVCKAWRALATEVLYSDVVFTTVLQVPLLFRTLKSPGSDAYGRHVRSISLQCPILEQTALDTLCRFLSAIVHLCPRLDRLVLSQEKFTSSYRHDINYMGFPFARIRTLTHLHMTDTDAYGSFERVDFLAECINIESMTISWPLNVTIPLATPPALPRLRDLTLVVVIEDVPHHAVAFEAPALRSLTICMEGTPHADGEHRIEPLVMHLLGCYGQTLRRLHLSFMSQIPECWEFLGAGDDQAFVDLCPDLEHFITYAATPLNLRQHPTLKWIDVWVPSFALDPAHGGEHEYEHENENSSLLPGFLPPRGSDRVALPALQGCRKLDISLAMFLELPFIIAPDSGVPPGEPYGVWSFGGLKVAQTRRAVTWLDPFAYDSDADSTYSYSSASDDPPEEYLSDGEENVDRTVRNVFRALVESSAQSVQQAEYYLEGSWP</sequence>
<accession>A0A4Y9YW70</accession>
<name>A0A4Y9YW70_9AGAM</name>
<reference evidence="2 3" key="1">
    <citation type="submission" date="2019-02" db="EMBL/GenBank/DDBJ databases">
        <title>Genome sequencing of the rare red list fungi Dentipellis fragilis.</title>
        <authorList>
            <person name="Buettner E."/>
            <person name="Kellner H."/>
        </authorList>
    </citation>
    <scope>NUCLEOTIDE SEQUENCE [LARGE SCALE GENOMIC DNA]</scope>
    <source>
        <strain evidence="2 3">DSM 105465</strain>
    </source>
</reference>
<comment type="caution">
    <text evidence="2">The sequence shown here is derived from an EMBL/GenBank/DDBJ whole genome shotgun (WGS) entry which is preliminary data.</text>
</comment>
<evidence type="ECO:0000256" key="1">
    <source>
        <dbReference type="SAM" id="MobiDB-lite"/>
    </source>
</evidence>
<evidence type="ECO:0000313" key="2">
    <source>
        <dbReference type="EMBL" id="TFY65978.1"/>
    </source>
</evidence>
<protein>
    <submittedName>
        <fullName evidence="2">Uncharacterized protein</fullName>
    </submittedName>
</protein>